<organism evidence="7 8">
    <name type="scientific">Variovorax dokdonensis</name>
    <dbReference type="NCBI Taxonomy" id="344883"/>
    <lineage>
        <taxon>Bacteria</taxon>
        <taxon>Pseudomonadati</taxon>
        <taxon>Pseudomonadota</taxon>
        <taxon>Betaproteobacteria</taxon>
        <taxon>Burkholderiales</taxon>
        <taxon>Comamonadaceae</taxon>
        <taxon>Variovorax</taxon>
    </lineage>
</organism>
<dbReference type="Proteomes" id="UP001174908">
    <property type="component" value="Unassembled WGS sequence"/>
</dbReference>
<keyword evidence="1" id="KW-0678">Repressor</keyword>
<evidence type="ECO:0000313" key="8">
    <source>
        <dbReference type="Proteomes" id="UP001174908"/>
    </source>
</evidence>
<dbReference type="PROSITE" id="PS50977">
    <property type="entry name" value="HTH_TETR_2"/>
    <property type="match status" value="1"/>
</dbReference>
<evidence type="ECO:0000256" key="4">
    <source>
        <dbReference type="ARBA" id="ARBA00023163"/>
    </source>
</evidence>
<gene>
    <name evidence="7" type="ORF">QTH91_05395</name>
</gene>
<evidence type="ECO:0000259" key="6">
    <source>
        <dbReference type="PROSITE" id="PS50977"/>
    </source>
</evidence>
<dbReference type="Pfam" id="PF14246">
    <property type="entry name" value="TetR_C_7"/>
    <property type="match status" value="1"/>
</dbReference>
<dbReference type="PRINTS" id="PR00455">
    <property type="entry name" value="HTHTETR"/>
</dbReference>
<feature type="domain" description="HTH tetR-type" evidence="6">
    <location>
        <begin position="26"/>
        <end position="86"/>
    </location>
</feature>
<accession>A0ABT7N7M0</accession>
<comment type="caution">
    <text evidence="7">The sequence shown here is derived from an EMBL/GenBank/DDBJ whole genome shotgun (WGS) entry which is preliminary data.</text>
</comment>
<dbReference type="Gene3D" id="1.10.357.10">
    <property type="entry name" value="Tetracycline Repressor, domain 2"/>
    <property type="match status" value="1"/>
</dbReference>
<feature type="DNA-binding region" description="H-T-H motif" evidence="5">
    <location>
        <begin position="49"/>
        <end position="68"/>
    </location>
</feature>
<dbReference type="InterPro" id="IPR009057">
    <property type="entry name" value="Homeodomain-like_sf"/>
</dbReference>
<dbReference type="InterPro" id="IPR036271">
    <property type="entry name" value="Tet_transcr_reg_TetR-rel_C_sf"/>
</dbReference>
<dbReference type="SUPFAM" id="SSF48498">
    <property type="entry name" value="Tetracyclin repressor-like, C-terminal domain"/>
    <property type="match status" value="1"/>
</dbReference>
<dbReference type="Pfam" id="PF00440">
    <property type="entry name" value="TetR_N"/>
    <property type="match status" value="1"/>
</dbReference>
<keyword evidence="2" id="KW-0805">Transcription regulation</keyword>
<keyword evidence="3 5" id="KW-0238">DNA-binding</keyword>
<dbReference type="InterPro" id="IPR050109">
    <property type="entry name" value="HTH-type_TetR-like_transc_reg"/>
</dbReference>
<dbReference type="InterPro" id="IPR039536">
    <property type="entry name" value="TetR_C_Proteobacteria"/>
</dbReference>
<reference evidence="7" key="1">
    <citation type="submission" date="2023-06" db="EMBL/GenBank/DDBJ databases">
        <authorList>
            <person name="Jiang Y."/>
            <person name="Liu Q."/>
        </authorList>
    </citation>
    <scope>NUCLEOTIDE SEQUENCE</scope>
    <source>
        <strain evidence="7">CGMCC 1.12089</strain>
    </source>
</reference>
<evidence type="ECO:0000256" key="2">
    <source>
        <dbReference type="ARBA" id="ARBA00023015"/>
    </source>
</evidence>
<keyword evidence="4" id="KW-0804">Transcription</keyword>
<dbReference type="InterPro" id="IPR023772">
    <property type="entry name" value="DNA-bd_HTH_TetR-type_CS"/>
</dbReference>
<evidence type="ECO:0000256" key="1">
    <source>
        <dbReference type="ARBA" id="ARBA00022491"/>
    </source>
</evidence>
<protein>
    <submittedName>
        <fullName evidence="7">TetR/AcrR family transcriptional regulator</fullName>
    </submittedName>
</protein>
<proteinExistence type="predicted"/>
<evidence type="ECO:0000313" key="7">
    <source>
        <dbReference type="EMBL" id="MDM0043907.1"/>
    </source>
</evidence>
<dbReference type="EMBL" id="JASZYV010000001">
    <property type="protein sequence ID" value="MDM0043907.1"/>
    <property type="molecule type" value="Genomic_DNA"/>
</dbReference>
<evidence type="ECO:0000256" key="5">
    <source>
        <dbReference type="PROSITE-ProRule" id="PRU00335"/>
    </source>
</evidence>
<name>A0ABT7N7M0_9BURK</name>
<keyword evidence="8" id="KW-1185">Reference proteome</keyword>
<dbReference type="SUPFAM" id="SSF46689">
    <property type="entry name" value="Homeodomain-like"/>
    <property type="match status" value="1"/>
</dbReference>
<evidence type="ECO:0000256" key="3">
    <source>
        <dbReference type="ARBA" id="ARBA00023125"/>
    </source>
</evidence>
<dbReference type="PANTHER" id="PTHR30055:SF146">
    <property type="entry name" value="HTH-TYPE TRANSCRIPTIONAL DUAL REGULATOR CECR"/>
    <property type="match status" value="1"/>
</dbReference>
<dbReference type="InterPro" id="IPR001647">
    <property type="entry name" value="HTH_TetR"/>
</dbReference>
<dbReference type="PROSITE" id="PS01081">
    <property type="entry name" value="HTH_TETR_1"/>
    <property type="match status" value="1"/>
</dbReference>
<dbReference type="PANTHER" id="PTHR30055">
    <property type="entry name" value="HTH-TYPE TRANSCRIPTIONAL REGULATOR RUTR"/>
    <property type="match status" value="1"/>
</dbReference>
<dbReference type="Gene3D" id="1.10.10.60">
    <property type="entry name" value="Homeodomain-like"/>
    <property type="match status" value="1"/>
</dbReference>
<dbReference type="RefSeq" id="WP_286658980.1">
    <property type="nucleotide sequence ID" value="NZ_JASZYV010000001.1"/>
</dbReference>
<sequence>MKKKTRSPSLTAVAKTEVVELGERAVEKKQRIVDAGLRVFVEDGFRGASMDRIATEAAVSKPTIYRYFESKEHLFEQILRGVSDRMLLPVEHARDDAAPVEAILCQVAGNAAEVVLSDDVIALQRLVTAELTRFPDLAHGFFQNGPKRAITGFGKMLRECRDAGELEIDDLNVAAHQFWSLTIGMPHRTKLIDPDWSMTRTEVRKWIASGVKSFLKLYGVQAAGRRAGSEPKLRSNAAS</sequence>